<proteinExistence type="predicted"/>
<dbReference type="PANTHER" id="PTHR10587">
    <property type="entry name" value="GLYCOSYL TRANSFERASE-RELATED"/>
    <property type="match status" value="1"/>
</dbReference>
<dbReference type="SUPFAM" id="SSF88713">
    <property type="entry name" value="Glycoside hydrolase/deacetylase"/>
    <property type="match status" value="1"/>
</dbReference>
<dbReference type="InterPro" id="IPR011330">
    <property type="entry name" value="Glyco_hydro/deAcase_b/a-brl"/>
</dbReference>
<evidence type="ECO:0000259" key="4">
    <source>
        <dbReference type="PROSITE" id="PS51677"/>
    </source>
</evidence>
<dbReference type="InterPro" id="IPR002509">
    <property type="entry name" value="NODB_dom"/>
</dbReference>
<dbReference type="PANTHER" id="PTHR10587:SF133">
    <property type="entry name" value="CHITIN DEACETYLASE 1-RELATED"/>
    <property type="match status" value="1"/>
</dbReference>
<accession>A0A6N7L1U4</accession>
<feature type="signal peptide" evidence="3">
    <location>
        <begin position="1"/>
        <end position="22"/>
    </location>
</feature>
<dbReference type="GO" id="GO:0005975">
    <property type="term" value="P:carbohydrate metabolic process"/>
    <property type="evidence" value="ECO:0007669"/>
    <property type="project" value="InterPro"/>
</dbReference>
<evidence type="ECO:0000256" key="3">
    <source>
        <dbReference type="SAM" id="SignalP"/>
    </source>
</evidence>
<evidence type="ECO:0000313" key="5">
    <source>
        <dbReference type="EMBL" id="MQS17740.1"/>
    </source>
</evidence>
<evidence type="ECO:0000256" key="2">
    <source>
        <dbReference type="ARBA" id="ARBA00022801"/>
    </source>
</evidence>
<reference evidence="5 6" key="1">
    <citation type="submission" date="2019-09" db="EMBL/GenBank/DDBJ databases">
        <title>Genome Sequences of Streptomyces kaniharaensis ATCC 21070.</title>
        <authorList>
            <person name="Zhu W."/>
            <person name="De Crecy-Lagard V."/>
            <person name="Richards N.G."/>
        </authorList>
    </citation>
    <scope>NUCLEOTIDE SEQUENCE [LARGE SCALE GENOMIC DNA]</scope>
    <source>
        <strain evidence="5 6">SF-557</strain>
    </source>
</reference>
<evidence type="ECO:0000313" key="6">
    <source>
        <dbReference type="Proteomes" id="UP000450000"/>
    </source>
</evidence>
<evidence type="ECO:0000256" key="1">
    <source>
        <dbReference type="ARBA" id="ARBA00022723"/>
    </source>
</evidence>
<dbReference type="RefSeq" id="WP_153471205.1">
    <property type="nucleotide sequence ID" value="NZ_WBOF01000006.1"/>
</dbReference>
<dbReference type="GO" id="GO:0016020">
    <property type="term" value="C:membrane"/>
    <property type="evidence" value="ECO:0007669"/>
    <property type="project" value="TreeGrafter"/>
</dbReference>
<feature type="chain" id="PRO_5026878050" evidence="3">
    <location>
        <begin position="23"/>
        <end position="234"/>
    </location>
</feature>
<keyword evidence="6" id="KW-1185">Reference proteome</keyword>
<name>A0A6N7L1U4_9ACTN</name>
<sequence>MKRLLAAAATLLALVAAGPPPASLLGAEIRRIPTDERVVALTFNAAWDETGLETVLAVLRDRAAPAAFFPTGDFADRNPGAVRTIAAAGHGLGNHSYSHPQFAGLTRQQARGEVQRADTAIRRAAGTDPLPFFRFPYSETTPEATATVNELGFADLEFTTDTNGYLGPAHGMTAARATERALAALTPGAILQLHVGATEEGGGQCLDAEALPAIIDGARSRGYRIVDLRTLLSG</sequence>
<dbReference type="Pfam" id="PF01522">
    <property type="entry name" value="Polysacc_deac_1"/>
    <property type="match status" value="1"/>
</dbReference>
<dbReference type="GO" id="GO:0046872">
    <property type="term" value="F:metal ion binding"/>
    <property type="evidence" value="ECO:0007669"/>
    <property type="project" value="UniProtKB-KW"/>
</dbReference>
<dbReference type="CDD" id="cd10917">
    <property type="entry name" value="CE4_NodB_like_6s_7s"/>
    <property type="match status" value="1"/>
</dbReference>
<dbReference type="Proteomes" id="UP000450000">
    <property type="component" value="Unassembled WGS sequence"/>
</dbReference>
<gene>
    <name evidence="5" type="ORF">F7Q99_37525</name>
</gene>
<dbReference type="OrthoDB" id="514320at2"/>
<keyword evidence="1" id="KW-0479">Metal-binding</keyword>
<keyword evidence="3" id="KW-0732">Signal</keyword>
<keyword evidence="2" id="KW-0378">Hydrolase</keyword>
<feature type="domain" description="NodB homology" evidence="4">
    <location>
        <begin position="37"/>
        <end position="226"/>
    </location>
</feature>
<dbReference type="EMBL" id="WBOF01000006">
    <property type="protein sequence ID" value="MQS17740.1"/>
    <property type="molecule type" value="Genomic_DNA"/>
</dbReference>
<organism evidence="5 6">
    <name type="scientific">Streptomyces kaniharaensis</name>
    <dbReference type="NCBI Taxonomy" id="212423"/>
    <lineage>
        <taxon>Bacteria</taxon>
        <taxon>Bacillati</taxon>
        <taxon>Actinomycetota</taxon>
        <taxon>Actinomycetes</taxon>
        <taxon>Kitasatosporales</taxon>
        <taxon>Streptomycetaceae</taxon>
        <taxon>Streptomyces</taxon>
    </lineage>
</organism>
<dbReference type="AlphaFoldDB" id="A0A6N7L1U4"/>
<dbReference type="PROSITE" id="PS51677">
    <property type="entry name" value="NODB"/>
    <property type="match status" value="1"/>
</dbReference>
<dbReference type="Gene3D" id="3.20.20.370">
    <property type="entry name" value="Glycoside hydrolase/deacetylase"/>
    <property type="match status" value="1"/>
</dbReference>
<comment type="caution">
    <text evidence="5">The sequence shown here is derived from an EMBL/GenBank/DDBJ whole genome shotgun (WGS) entry which is preliminary data.</text>
</comment>
<dbReference type="GO" id="GO:0016810">
    <property type="term" value="F:hydrolase activity, acting on carbon-nitrogen (but not peptide) bonds"/>
    <property type="evidence" value="ECO:0007669"/>
    <property type="project" value="InterPro"/>
</dbReference>
<dbReference type="InterPro" id="IPR050248">
    <property type="entry name" value="Polysacc_deacetylase_ArnD"/>
</dbReference>
<protein>
    <submittedName>
        <fullName evidence="5">Polysaccharide deacetylase family protein</fullName>
    </submittedName>
</protein>